<accession>A0ABD3NCP1</accession>
<proteinExistence type="predicted"/>
<dbReference type="AlphaFoldDB" id="A0ABD3NCP1"/>
<reference evidence="2 3" key="1">
    <citation type="submission" date="2024-10" db="EMBL/GenBank/DDBJ databases">
        <title>Updated reference genomes for cyclostephanoid diatoms.</title>
        <authorList>
            <person name="Roberts W.R."/>
            <person name="Alverson A.J."/>
        </authorList>
    </citation>
    <scope>NUCLEOTIDE SEQUENCE [LARGE SCALE GENOMIC DNA]</scope>
    <source>
        <strain evidence="2 3">AJA010-31</strain>
    </source>
</reference>
<dbReference type="EMBL" id="JALLPJ020001219">
    <property type="protein sequence ID" value="KAL3773800.1"/>
    <property type="molecule type" value="Genomic_DNA"/>
</dbReference>
<keyword evidence="3" id="KW-1185">Reference proteome</keyword>
<gene>
    <name evidence="2" type="ORF">ACHAWO_006599</name>
</gene>
<evidence type="ECO:0000256" key="1">
    <source>
        <dbReference type="SAM" id="MobiDB-lite"/>
    </source>
</evidence>
<feature type="compositionally biased region" description="Low complexity" evidence="1">
    <location>
        <begin position="115"/>
        <end position="125"/>
    </location>
</feature>
<evidence type="ECO:0000313" key="3">
    <source>
        <dbReference type="Proteomes" id="UP001530400"/>
    </source>
</evidence>
<comment type="caution">
    <text evidence="2">The sequence shown here is derived from an EMBL/GenBank/DDBJ whole genome shotgun (WGS) entry which is preliminary data.</text>
</comment>
<name>A0ABD3NCP1_9STRA</name>
<sequence length="347" mass="38164">MYSSQNTSASQRRRRRAIAAFAIFATTAQANNVIVQPSNLPIHSPSDPLPPLSMAKQMPIEYYPSNNEVAHVDPLSQAAANKPHIIKKNKAKTKTSHEPHSPRHTAEYLPQRLGSSQQQQQDSSQATKTQVILRPRPSYSTSNTRSVADKSEGKTIYYYDPSSLLSSVGSVESPTLTLPEVIYDANGNIKKLEEIHDGGKTEVFLEVKPKAVWGGDVSLDKLNKKLNWAQLKTVSATRGNVGSAAGNESDQLIVFGTIATMALLVGMLSAKRLRNKRLLEHCMEGDLEEEWDEKKLDSPSSAVMSRGNNYGERAALMGGRFGEPMGGKRESFGSSLHWRGDLEKFDV</sequence>
<evidence type="ECO:0000313" key="2">
    <source>
        <dbReference type="EMBL" id="KAL3773800.1"/>
    </source>
</evidence>
<feature type="region of interest" description="Disordered" evidence="1">
    <location>
        <begin position="111"/>
        <end position="147"/>
    </location>
</feature>
<protein>
    <submittedName>
        <fullName evidence="2">Uncharacterized protein</fullName>
    </submittedName>
</protein>
<organism evidence="2 3">
    <name type="scientific">Cyclotella atomus</name>
    <dbReference type="NCBI Taxonomy" id="382360"/>
    <lineage>
        <taxon>Eukaryota</taxon>
        <taxon>Sar</taxon>
        <taxon>Stramenopiles</taxon>
        <taxon>Ochrophyta</taxon>
        <taxon>Bacillariophyta</taxon>
        <taxon>Coscinodiscophyceae</taxon>
        <taxon>Thalassiosirophycidae</taxon>
        <taxon>Stephanodiscales</taxon>
        <taxon>Stephanodiscaceae</taxon>
        <taxon>Cyclotella</taxon>
    </lineage>
</organism>
<dbReference type="Proteomes" id="UP001530400">
    <property type="component" value="Unassembled WGS sequence"/>
</dbReference>